<protein>
    <submittedName>
        <fullName evidence="1">8396_t:CDS:1</fullName>
    </submittedName>
</protein>
<gene>
    <name evidence="1" type="ORF">SCALOS_LOCUS11410</name>
</gene>
<dbReference type="Proteomes" id="UP000789860">
    <property type="component" value="Unassembled WGS sequence"/>
</dbReference>
<accession>A0ACA9PXS1</accession>
<sequence>MSLMDKKSEFEDIYDCNICFDYTEKIFPIPNCRCSTPSENINNQATPSSSSTKPIITNLKRKRDKGKSRDNSSLNDFHSITDSFFTRNSNFFSDDFYSSLSDSLFTRKKTKNDDSNDDSLEYEKINSNQ</sequence>
<organism evidence="1 2">
    <name type="scientific">Scutellospora calospora</name>
    <dbReference type="NCBI Taxonomy" id="85575"/>
    <lineage>
        <taxon>Eukaryota</taxon>
        <taxon>Fungi</taxon>
        <taxon>Fungi incertae sedis</taxon>
        <taxon>Mucoromycota</taxon>
        <taxon>Glomeromycotina</taxon>
        <taxon>Glomeromycetes</taxon>
        <taxon>Diversisporales</taxon>
        <taxon>Gigasporaceae</taxon>
        <taxon>Scutellospora</taxon>
    </lineage>
</organism>
<feature type="non-terminal residue" evidence="1">
    <location>
        <position position="129"/>
    </location>
</feature>
<comment type="caution">
    <text evidence="1">The sequence shown here is derived from an EMBL/GenBank/DDBJ whole genome shotgun (WGS) entry which is preliminary data.</text>
</comment>
<name>A0ACA9PXS1_9GLOM</name>
<reference evidence="1" key="1">
    <citation type="submission" date="2021-06" db="EMBL/GenBank/DDBJ databases">
        <authorList>
            <person name="Kallberg Y."/>
            <person name="Tangrot J."/>
            <person name="Rosling A."/>
        </authorList>
    </citation>
    <scope>NUCLEOTIDE SEQUENCE</scope>
    <source>
        <strain evidence="1">AU212A</strain>
    </source>
</reference>
<evidence type="ECO:0000313" key="2">
    <source>
        <dbReference type="Proteomes" id="UP000789860"/>
    </source>
</evidence>
<evidence type="ECO:0000313" key="1">
    <source>
        <dbReference type="EMBL" id="CAG8725501.1"/>
    </source>
</evidence>
<dbReference type="EMBL" id="CAJVPM010049646">
    <property type="protein sequence ID" value="CAG8725501.1"/>
    <property type="molecule type" value="Genomic_DNA"/>
</dbReference>
<proteinExistence type="predicted"/>
<keyword evidence="2" id="KW-1185">Reference proteome</keyword>